<dbReference type="InterPro" id="IPR016156">
    <property type="entry name" value="FAD/NAD-linked_Rdtase_dimer_sf"/>
</dbReference>
<feature type="binding site" evidence="17">
    <location>
        <position position="135"/>
    </location>
    <ligand>
        <name>FAD</name>
        <dbReference type="ChEBI" id="CHEBI:57692"/>
    </ligand>
</feature>
<keyword evidence="17" id="KW-0547">Nucleotide-binding</keyword>
<dbReference type="GO" id="GO:0003955">
    <property type="term" value="F:NAD(P)H dehydrogenase (quinone) activity"/>
    <property type="evidence" value="ECO:0007669"/>
    <property type="project" value="TreeGrafter"/>
</dbReference>
<evidence type="ECO:0000256" key="15">
    <source>
        <dbReference type="ARBA" id="ARBA00048984"/>
    </source>
</evidence>
<evidence type="ECO:0000256" key="17">
    <source>
        <dbReference type="PIRSR" id="PIRSR000350-3"/>
    </source>
</evidence>
<organism evidence="21 22">
    <name type="scientific">Methylomonas denitrificans</name>
    <dbReference type="NCBI Taxonomy" id="1538553"/>
    <lineage>
        <taxon>Bacteria</taxon>
        <taxon>Pseudomonadati</taxon>
        <taxon>Pseudomonadota</taxon>
        <taxon>Gammaproteobacteria</taxon>
        <taxon>Methylococcales</taxon>
        <taxon>Methylococcaceae</taxon>
        <taxon>Methylomonas</taxon>
    </lineage>
</organism>
<dbReference type="Pfam" id="PF07992">
    <property type="entry name" value="Pyr_redox_2"/>
    <property type="match status" value="1"/>
</dbReference>
<dbReference type="PRINTS" id="PR00945">
    <property type="entry name" value="HGRDTASE"/>
</dbReference>
<keyword evidence="8 16" id="KW-0274">FAD</keyword>
<feature type="binding site" evidence="17">
    <location>
        <position position="357"/>
    </location>
    <ligand>
        <name>NAD(+)</name>
        <dbReference type="ChEBI" id="CHEBI:57540"/>
    </ligand>
</feature>
<sequence>MWTKKLKIDGMTCPSCVDGIEKKLNALDGVEIKVSYPEGIGILTVTGDARLESLIEHIAQKGYQVKEIDDKTADADKKTAPVNNDKPLHVAIIGSGSGAFACALKAVEKGAKVTMIERNPIIGGTCVNIGCVPSKIMIRAAHIAHLQKNHGFPGIKKQQPVINRKQLVAQQQARVDELRAAKYENILATHPEINLVKGQARFKNANTLIVDQEHGEFTEITADRFLIATGSSPSIPPIPGLAGTPYWTSTEALIAEQLPEHLIVIGSGIVALELAQAFLRLGSKVTLLARHTLMYREDPAIGSALQAVMEEEGMTILTHTQAEAVAYKKGWFSSGKFTLKTTQGQTVSGDQLLIATGRPPNTESLSLEKAGVKVNKDGTISIDDHMRTHAEHIYAAGDCTDQPQFVYVAAAAGTRAAINMTGGDAAINLSAMPAVMFTEPQMATVGLTEAEAHLNNIETDSRLLPLENVPRALANFETRGFVKLVIEAGSHRLIGAQILAPEAGEMIQAAVLAIHNRMTIEDLAGQLFPYLTMVEGIKLCAQTFSKDVKELSCCAG</sequence>
<evidence type="ECO:0000256" key="3">
    <source>
        <dbReference type="ARBA" id="ARBA00012661"/>
    </source>
</evidence>
<dbReference type="RefSeq" id="WP_062328554.1">
    <property type="nucleotide sequence ID" value="NZ_CP014476.1"/>
</dbReference>
<dbReference type="GO" id="GO:0045340">
    <property type="term" value="F:mercury ion binding"/>
    <property type="evidence" value="ECO:0007669"/>
    <property type="project" value="InterPro"/>
</dbReference>
<evidence type="ECO:0000256" key="18">
    <source>
        <dbReference type="PIRSR" id="PIRSR000350-4"/>
    </source>
</evidence>
<dbReference type="SUPFAM" id="SSF55424">
    <property type="entry name" value="FAD/NAD-linked reductases, dimerisation (C-terminal) domain"/>
    <property type="match status" value="1"/>
</dbReference>
<dbReference type="GO" id="GO:0016668">
    <property type="term" value="F:oxidoreductase activity, acting on a sulfur group of donors, NAD(P) as acceptor"/>
    <property type="evidence" value="ECO:0007669"/>
    <property type="project" value="UniProtKB-UniRule"/>
</dbReference>
<keyword evidence="22" id="KW-1185">Reference proteome</keyword>
<dbReference type="InterPro" id="IPR036163">
    <property type="entry name" value="HMA_dom_sf"/>
</dbReference>
<dbReference type="CDD" id="cd00371">
    <property type="entry name" value="HMA"/>
    <property type="match status" value="1"/>
</dbReference>
<dbReference type="Proteomes" id="UP000030512">
    <property type="component" value="Chromosome"/>
</dbReference>
<dbReference type="PANTHER" id="PTHR43014">
    <property type="entry name" value="MERCURIC REDUCTASE"/>
    <property type="match status" value="1"/>
</dbReference>
<dbReference type="AlphaFoldDB" id="A0A126T5D1"/>
<accession>A0A126T5D1</accession>
<dbReference type="OrthoDB" id="9800167at2"/>
<evidence type="ECO:0000256" key="6">
    <source>
        <dbReference type="ARBA" id="ARBA00022630"/>
    </source>
</evidence>
<dbReference type="InterPro" id="IPR004099">
    <property type="entry name" value="Pyr_nucl-diS_OxRdtase_dimer"/>
</dbReference>
<dbReference type="InterPro" id="IPR017969">
    <property type="entry name" value="Heavy-metal-associated_CS"/>
</dbReference>
<dbReference type="NCBIfam" id="NF010311">
    <property type="entry name" value="PRK13748.1"/>
    <property type="match status" value="1"/>
</dbReference>
<evidence type="ECO:0000256" key="8">
    <source>
        <dbReference type="ARBA" id="ARBA00022827"/>
    </source>
</evidence>
<keyword evidence="12" id="KW-1015">Disulfide bond</keyword>
<keyword evidence="6 16" id="KW-0285">Flavoprotein</keyword>
<evidence type="ECO:0000256" key="11">
    <source>
        <dbReference type="ARBA" id="ARBA00023002"/>
    </source>
</evidence>
<evidence type="ECO:0000256" key="10">
    <source>
        <dbReference type="ARBA" id="ARBA00022914"/>
    </source>
</evidence>
<keyword evidence="5 16" id="KW-0475">Mercuric resistance</keyword>
<reference evidence="21 22" key="1">
    <citation type="journal article" date="2015" name="Environ. Microbiol.">
        <title>Methane oxidation coupled to nitrate reduction under hypoxia by the Gammaproteobacterium Methylomonas denitrificans, sp. nov. type strain FJG1.</title>
        <authorList>
            <person name="Kits K.D."/>
            <person name="Klotz M.G."/>
            <person name="Stein L.Y."/>
        </authorList>
    </citation>
    <scope>NUCLEOTIDE SEQUENCE [LARGE SCALE GENOMIC DNA]</scope>
    <source>
        <strain evidence="21 22">FJG1</strain>
    </source>
</reference>
<dbReference type="KEGG" id="mdn:JT25_010670"/>
<dbReference type="PROSITE" id="PS01047">
    <property type="entry name" value="HMA_1"/>
    <property type="match status" value="1"/>
</dbReference>
<dbReference type="EC" id="1.16.1.1" evidence="3 16"/>
<dbReference type="PROSITE" id="PS00076">
    <property type="entry name" value="PYRIDINE_REDOX_1"/>
    <property type="match status" value="1"/>
</dbReference>
<evidence type="ECO:0000256" key="2">
    <source>
        <dbReference type="ARBA" id="ARBA00011738"/>
    </source>
</evidence>
<evidence type="ECO:0000256" key="14">
    <source>
        <dbReference type="ARBA" id="ARBA00031725"/>
    </source>
</evidence>
<feature type="domain" description="HMA" evidence="20">
    <location>
        <begin position="2"/>
        <end position="66"/>
    </location>
</feature>
<evidence type="ECO:0000256" key="19">
    <source>
        <dbReference type="RuleBase" id="RU361223"/>
    </source>
</evidence>
<dbReference type="InterPro" id="IPR001100">
    <property type="entry name" value="Pyr_nuc-diS_OxRdtase"/>
</dbReference>
<comment type="function">
    <text evidence="16">Resistance to Hg(2+) in bacteria appears to be governed by a specialized system which includes mercuric reductase. MerA protein is responsible for volatilizing mercury as Hg(0).</text>
</comment>
<evidence type="ECO:0000313" key="22">
    <source>
        <dbReference type="Proteomes" id="UP000030512"/>
    </source>
</evidence>
<dbReference type="EMBL" id="CP014476">
    <property type="protein sequence ID" value="AMK76944.1"/>
    <property type="molecule type" value="Genomic_DNA"/>
</dbReference>
<dbReference type="GO" id="GO:0050660">
    <property type="term" value="F:flavin adenine dinucleotide binding"/>
    <property type="evidence" value="ECO:0007669"/>
    <property type="project" value="UniProtKB-UniRule"/>
</dbReference>
<keyword evidence="13" id="KW-0676">Redox-active center</keyword>
<dbReference type="STRING" id="1538553.JT25_010670"/>
<evidence type="ECO:0000256" key="7">
    <source>
        <dbReference type="ARBA" id="ARBA00022723"/>
    </source>
</evidence>
<proteinExistence type="inferred from homology"/>
<feature type="binding site" evidence="17">
    <location>
        <begin position="229"/>
        <end position="231"/>
    </location>
    <ligand>
        <name>FAD</name>
        <dbReference type="ChEBI" id="CHEBI:57692"/>
    </ligand>
</feature>
<evidence type="ECO:0000256" key="12">
    <source>
        <dbReference type="ARBA" id="ARBA00023157"/>
    </source>
</evidence>
<keyword evidence="10 16" id="KW-0476">Mercury</keyword>
<dbReference type="PANTHER" id="PTHR43014:SF2">
    <property type="entry name" value="MERCURIC REDUCTASE"/>
    <property type="match status" value="1"/>
</dbReference>
<dbReference type="InterPro" id="IPR036188">
    <property type="entry name" value="FAD/NAD-bd_sf"/>
</dbReference>
<dbReference type="InterPro" id="IPR006121">
    <property type="entry name" value="HMA_dom"/>
</dbReference>
<dbReference type="PIRSF" id="PIRSF000350">
    <property type="entry name" value="Mercury_reductase_MerA"/>
    <property type="match status" value="1"/>
</dbReference>
<evidence type="ECO:0000256" key="4">
    <source>
        <dbReference type="ARBA" id="ARBA00014791"/>
    </source>
</evidence>
<evidence type="ECO:0000256" key="16">
    <source>
        <dbReference type="PIRNR" id="PIRNR000350"/>
    </source>
</evidence>
<evidence type="ECO:0000313" key="21">
    <source>
        <dbReference type="EMBL" id="AMK76944.1"/>
    </source>
</evidence>
<protein>
    <recommendedName>
        <fullName evidence="4 16">Mercuric reductase</fullName>
        <ecNumber evidence="3 16">1.16.1.1</ecNumber>
    </recommendedName>
    <alternativeName>
        <fullName evidence="14 16">Hg(II) reductase</fullName>
    </alternativeName>
</protein>
<dbReference type="FunFam" id="3.30.390.30:FF:000001">
    <property type="entry name" value="Dihydrolipoyl dehydrogenase"/>
    <property type="match status" value="1"/>
</dbReference>
<evidence type="ECO:0000256" key="9">
    <source>
        <dbReference type="ARBA" id="ARBA00022857"/>
    </source>
</evidence>
<evidence type="ECO:0000259" key="20">
    <source>
        <dbReference type="PROSITE" id="PS50846"/>
    </source>
</evidence>
<keyword evidence="17" id="KW-0520">NAD</keyword>
<dbReference type="Gene3D" id="3.50.50.60">
    <property type="entry name" value="FAD/NAD(P)-binding domain"/>
    <property type="match status" value="2"/>
</dbReference>
<dbReference type="GO" id="GO:0016152">
    <property type="term" value="F:mercury (II) reductase (NADP+) activity"/>
    <property type="evidence" value="ECO:0007669"/>
    <property type="project" value="UniProtKB-UniRule"/>
</dbReference>
<dbReference type="InterPro" id="IPR012999">
    <property type="entry name" value="Pyr_OxRdtase_I_AS"/>
</dbReference>
<dbReference type="Pfam" id="PF00403">
    <property type="entry name" value="HMA"/>
    <property type="match status" value="1"/>
</dbReference>
<dbReference type="InterPro" id="IPR021179">
    <property type="entry name" value="Mercury_reductase_MerA"/>
</dbReference>
<dbReference type="PROSITE" id="PS50846">
    <property type="entry name" value="HMA_2"/>
    <property type="match status" value="1"/>
</dbReference>
<comment type="subunit">
    <text evidence="2 16 19">Homodimer.</text>
</comment>
<dbReference type="Pfam" id="PF02852">
    <property type="entry name" value="Pyr_redox_dim"/>
    <property type="match status" value="1"/>
</dbReference>
<dbReference type="SUPFAM" id="SSF55008">
    <property type="entry name" value="HMA, heavy metal-associated domain"/>
    <property type="match status" value="1"/>
</dbReference>
<keyword evidence="7 16" id="KW-0479">Metal-binding</keyword>
<feature type="disulfide bond" description="Redox-active" evidence="18">
    <location>
        <begin position="126"/>
        <end position="131"/>
    </location>
</feature>
<feature type="binding site" evidence="17">
    <location>
        <position position="398"/>
    </location>
    <ligand>
        <name>FAD</name>
        <dbReference type="ChEBI" id="CHEBI:57692"/>
    </ligand>
</feature>
<keyword evidence="9 16" id="KW-0521">NADP</keyword>
<keyword evidence="11 16" id="KW-0560">Oxidoreductase</keyword>
<dbReference type="Gene3D" id="3.30.70.100">
    <property type="match status" value="1"/>
</dbReference>
<evidence type="ECO:0000256" key="5">
    <source>
        <dbReference type="ARBA" id="ARBA00022466"/>
    </source>
</evidence>
<feature type="binding site" evidence="17">
    <location>
        <begin position="266"/>
        <end position="273"/>
    </location>
    <ligand>
        <name>NAD(+)</name>
        <dbReference type="ChEBI" id="CHEBI:57540"/>
    </ligand>
</feature>
<dbReference type="GO" id="GO:0050787">
    <property type="term" value="P:detoxification of mercury ion"/>
    <property type="evidence" value="ECO:0007669"/>
    <property type="project" value="InterPro"/>
</dbReference>
<comment type="similarity">
    <text evidence="1 16 19">Belongs to the class-I pyridine nucleotide-disulfide oxidoreductase family.</text>
</comment>
<gene>
    <name evidence="19" type="primary">merA</name>
    <name evidence="21" type="ORF">JT25_010670</name>
</gene>
<dbReference type="InterPro" id="IPR023753">
    <property type="entry name" value="FAD/NAD-binding_dom"/>
</dbReference>
<dbReference type="SUPFAM" id="SSF51905">
    <property type="entry name" value="FAD/NAD(P)-binding domain"/>
    <property type="match status" value="1"/>
</dbReference>
<dbReference type="GO" id="GO:0050661">
    <property type="term" value="F:NADP binding"/>
    <property type="evidence" value="ECO:0007669"/>
    <property type="project" value="InterPro"/>
</dbReference>
<evidence type="ECO:0000256" key="1">
    <source>
        <dbReference type="ARBA" id="ARBA00007532"/>
    </source>
</evidence>
<dbReference type="Gene3D" id="3.30.390.30">
    <property type="match status" value="1"/>
</dbReference>
<comment type="catalytic activity">
    <reaction evidence="15 16 19">
        <text>Hg + NADP(+) + H(+) = Hg(2+) + NADPH</text>
        <dbReference type="Rhea" id="RHEA:23856"/>
        <dbReference type="ChEBI" id="CHEBI:15378"/>
        <dbReference type="ChEBI" id="CHEBI:16170"/>
        <dbReference type="ChEBI" id="CHEBI:16793"/>
        <dbReference type="ChEBI" id="CHEBI:57783"/>
        <dbReference type="ChEBI" id="CHEBI:58349"/>
        <dbReference type="EC" id="1.16.1.1"/>
    </reaction>
</comment>
<dbReference type="NCBIfam" id="TIGR02053">
    <property type="entry name" value="MerA"/>
    <property type="match status" value="1"/>
</dbReference>
<name>A0A126T5D1_9GAMM</name>
<evidence type="ECO:0000256" key="13">
    <source>
        <dbReference type="ARBA" id="ARBA00023284"/>
    </source>
</evidence>
<comment type="cofactor">
    <cofactor evidence="16 17 19">
        <name>FAD</name>
        <dbReference type="ChEBI" id="CHEBI:57692"/>
    </cofactor>
    <text evidence="16 17 19">Binds 1 FAD per subunit.</text>
</comment>